<protein>
    <submittedName>
        <fullName evidence="3">Chromosome partitioning protein, ParB family</fullName>
    </submittedName>
</protein>
<dbReference type="EMBL" id="FOAN01000008">
    <property type="protein sequence ID" value="SEM22390.1"/>
    <property type="molecule type" value="Genomic_DNA"/>
</dbReference>
<proteinExistence type="inferred from homology"/>
<sequence>MNKRSDAIKSLFASTPSSVLSADNTASALPRVASGSIRSLQNTFSDVERENEELRRRMGEGQAIVEIAPELITPSPFRDRFDDQDAQSFEALKESIREQGQAVPVLLREEPANSGRYQIAYGHRRVRAVRELGLPVKAVIRPLSDADLAVAQGLENAAREDLTFIERAAFALRLEDAGHDRLVTQRALAIDRAEASKLIAVARGIPADLVAVIGRAPAIGRGRWLTLVDALSKPGSEKRVARKVAEPEFKSLQSNDRFLAVLAAASARANEAGAGGETYRIVAVADTEVARVATSRTRTVISIGHDANGDAFAAFIEGKLPELFAAFKANRSG</sequence>
<dbReference type="PANTHER" id="PTHR33375:SF1">
    <property type="entry name" value="CHROMOSOME-PARTITIONING PROTEIN PARB-RELATED"/>
    <property type="match status" value="1"/>
</dbReference>
<dbReference type="GO" id="GO:0005694">
    <property type="term" value="C:chromosome"/>
    <property type="evidence" value="ECO:0007669"/>
    <property type="project" value="TreeGrafter"/>
</dbReference>
<keyword evidence="4" id="KW-1185">Reference proteome</keyword>
<dbReference type="Pfam" id="PF07506">
    <property type="entry name" value="RepB"/>
    <property type="match status" value="1"/>
</dbReference>
<dbReference type="InterPro" id="IPR004437">
    <property type="entry name" value="ParB/RepB/Spo0J"/>
</dbReference>
<comment type="similarity">
    <text evidence="1">Belongs to the ParB family.</text>
</comment>
<dbReference type="OrthoDB" id="7908920at2"/>
<dbReference type="GO" id="GO:0003677">
    <property type="term" value="F:DNA binding"/>
    <property type="evidence" value="ECO:0007669"/>
    <property type="project" value="InterPro"/>
</dbReference>
<dbReference type="InterPro" id="IPR036086">
    <property type="entry name" value="ParB/Sulfiredoxin_sf"/>
</dbReference>
<dbReference type="CDD" id="cd16405">
    <property type="entry name" value="RepB_like_N"/>
    <property type="match status" value="1"/>
</dbReference>
<dbReference type="Proteomes" id="UP000199664">
    <property type="component" value="Unassembled WGS sequence"/>
</dbReference>
<dbReference type="RefSeq" id="WP_091840163.1">
    <property type="nucleotide sequence ID" value="NZ_FOAN01000008.1"/>
</dbReference>
<dbReference type="PANTHER" id="PTHR33375">
    <property type="entry name" value="CHROMOSOME-PARTITIONING PROTEIN PARB-RELATED"/>
    <property type="match status" value="1"/>
</dbReference>
<dbReference type="Pfam" id="PF02195">
    <property type="entry name" value="ParB_N"/>
    <property type="match status" value="1"/>
</dbReference>
<dbReference type="InterPro" id="IPR003115">
    <property type="entry name" value="ParB_N"/>
</dbReference>
<dbReference type="InterPro" id="IPR011111">
    <property type="entry name" value="Plasmid_RepB"/>
</dbReference>
<dbReference type="GO" id="GO:0007059">
    <property type="term" value="P:chromosome segregation"/>
    <property type="evidence" value="ECO:0007669"/>
    <property type="project" value="TreeGrafter"/>
</dbReference>
<dbReference type="AlphaFoldDB" id="A0A1H7WLL0"/>
<dbReference type="InterPro" id="IPR037972">
    <property type="entry name" value="RepB_N"/>
</dbReference>
<gene>
    <name evidence="3" type="ORF">SAMN04515666_108238</name>
</gene>
<dbReference type="InterPro" id="IPR050336">
    <property type="entry name" value="Chromosome_partition/occlusion"/>
</dbReference>
<dbReference type="NCBIfam" id="TIGR00180">
    <property type="entry name" value="parB_part"/>
    <property type="match status" value="1"/>
</dbReference>
<evidence type="ECO:0000313" key="3">
    <source>
        <dbReference type="EMBL" id="SEM22390.1"/>
    </source>
</evidence>
<organism evidence="3 4">
    <name type="scientific">Bosea lupini</name>
    <dbReference type="NCBI Taxonomy" id="1036779"/>
    <lineage>
        <taxon>Bacteria</taxon>
        <taxon>Pseudomonadati</taxon>
        <taxon>Pseudomonadota</taxon>
        <taxon>Alphaproteobacteria</taxon>
        <taxon>Hyphomicrobiales</taxon>
        <taxon>Boseaceae</taxon>
        <taxon>Bosea</taxon>
    </lineage>
</organism>
<dbReference type="NCBIfam" id="TIGR03454">
    <property type="entry name" value="partition_RepB"/>
    <property type="match status" value="1"/>
</dbReference>
<evidence type="ECO:0000259" key="2">
    <source>
        <dbReference type="SMART" id="SM00470"/>
    </source>
</evidence>
<feature type="domain" description="ParB-like N-terminal" evidence="2">
    <location>
        <begin position="65"/>
        <end position="157"/>
    </location>
</feature>
<accession>A0A1H7WLL0</accession>
<dbReference type="SUPFAM" id="SSF110849">
    <property type="entry name" value="ParB/Sulfiredoxin"/>
    <property type="match status" value="1"/>
</dbReference>
<dbReference type="SMART" id="SM00470">
    <property type="entry name" value="ParB"/>
    <property type="match status" value="1"/>
</dbReference>
<reference evidence="4" key="1">
    <citation type="submission" date="2016-10" db="EMBL/GenBank/DDBJ databases">
        <authorList>
            <person name="Varghese N."/>
            <person name="Submissions S."/>
        </authorList>
    </citation>
    <scope>NUCLEOTIDE SEQUENCE [LARGE SCALE GENOMIC DNA]</scope>
    <source>
        <strain evidence="4">LMG 26383,CCUG 61248,R- 45681</strain>
    </source>
</reference>
<dbReference type="SUPFAM" id="SSF109709">
    <property type="entry name" value="KorB DNA-binding domain-like"/>
    <property type="match status" value="1"/>
</dbReference>
<dbReference type="InterPro" id="IPR017819">
    <property type="entry name" value="Plasmid_partition_RepB"/>
</dbReference>
<evidence type="ECO:0000256" key="1">
    <source>
        <dbReference type="ARBA" id="ARBA00006295"/>
    </source>
</evidence>
<name>A0A1H7WLL0_9HYPH</name>
<evidence type="ECO:0000313" key="4">
    <source>
        <dbReference type="Proteomes" id="UP000199664"/>
    </source>
</evidence>
<dbReference type="Gene3D" id="3.90.1530.10">
    <property type="entry name" value="Conserved hypothetical protein from pyrococcus furiosus pfu- 392566-001, ParB domain"/>
    <property type="match status" value="1"/>
</dbReference>
<dbReference type="STRING" id="1036779.SAMN04515666_108238"/>